<keyword evidence="2" id="KW-0808">Transferase</keyword>
<dbReference type="Proteomes" id="UP000527355">
    <property type="component" value="Unassembled WGS sequence"/>
</dbReference>
<feature type="compositionally biased region" description="Low complexity" evidence="1">
    <location>
        <begin position="20"/>
        <end position="31"/>
    </location>
</feature>
<dbReference type="GO" id="GO:0043539">
    <property type="term" value="F:protein serine/threonine kinase activator activity"/>
    <property type="evidence" value="ECO:0007669"/>
    <property type="project" value="TreeGrafter"/>
</dbReference>
<keyword evidence="3" id="KW-1185">Reference proteome</keyword>
<evidence type="ECO:0000313" key="3">
    <source>
        <dbReference type="Proteomes" id="UP000527355"/>
    </source>
</evidence>
<comment type="caution">
    <text evidence="2">The sequence shown here is derived from an EMBL/GenBank/DDBJ whole genome shotgun (WGS) entry which is preliminary data.</text>
</comment>
<evidence type="ECO:0000256" key="1">
    <source>
        <dbReference type="SAM" id="MobiDB-lite"/>
    </source>
</evidence>
<evidence type="ECO:0000313" key="2">
    <source>
        <dbReference type="EMBL" id="KAF6307853.1"/>
    </source>
</evidence>
<feature type="region of interest" description="Disordered" evidence="1">
    <location>
        <begin position="1"/>
        <end position="70"/>
    </location>
</feature>
<accession>A0A7J7U4N4</accession>
<proteinExistence type="predicted"/>
<reference evidence="2 3" key="1">
    <citation type="journal article" date="2020" name="Nature">
        <title>Six reference-quality genomes reveal evolution of bat adaptations.</title>
        <authorList>
            <person name="Jebb D."/>
            <person name="Huang Z."/>
            <person name="Pippel M."/>
            <person name="Hughes G.M."/>
            <person name="Lavrichenko K."/>
            <person name="Devanna P."/>
            <person name="Winkler S."/>
            <person name="Jermiin L.S."/>
            <person name="Skirmuntt E.C."/>
            <person name="Katzourakis A."/>
            <person name="Burkitt-Gray L."/>
            <person name="Ray D.A."/>
            <person name="Sullivan K.A.M."/>
            <person name="Roscito J.G."/>
            <person name="Kirilenko B.M."/>
            <person name="Davalos L.M."/>
            <person name="Corthals A.P."/>
            <person name="Power M.L."/>
            <person name="Jones G."/>
            <person name="Ransome R.D."/>
            <person name="Dechmann D.K.N."/>
            <person name="Locatelli A.G."/>
            <person name="Puechmaille S.J."/>
            <person name="Fedrigo O."/>
            <person name="Jarvis E.D."/>
            <person name="Hiller M."/>
            <person name="Vernes S.C."/>
            <person name="Myers E.W."/>
            <person name="Teeling E.C."/>
        </authorList>
    </citation>
    <scope>NUCLEOTIDE SEQUENCE [LARGE SCALE GENOMIC DNA]</scope>
    <source>
        <strain evidence="2">MMyoMyo1</strain>
        <tissue evidence="2">Flight muscle</tissue>
    </source>
</reference>
<dbReference type="GO" id="GO:0043596">
    <property type="term" value="C:nuclear replication fork"/>
    <property type="evidence" value="ECO:0007669"/>
    <property type="project" value="TreeGrafter"/>
</dbReference>
<protein>
    <submittedName>
        <fullName evidence="2">ETAA1 activator of ATR kinase</fullName>
    </submittedName>
</protein>
<gene>
    <name evidence="2" type="ORF">mMyoMyo1_004645</name>
</gene>
<dbReference type="VEuPathDB" id="HostDB:GeneID_118668927"/>
<dbReference type="GO" id="GO:0031297">
    <property type="term" value="P:replication fork processing"/>
    <property type="evidence" value="ECO:0007669"/>
    <property type="project" value="TreeGrafter"/>
</dbReference>
<name>A0A7J7U4N4_MYOMY</name>
<dbReference type="PANTHER" id="PTHR16434:SF2">
    <property type="entry name" value="EWING'S TUMOR-ASSOCIATED ANTIGEN 1"/>
    <property type="match status" value="1"/>
</dbReference>
<dbReference type="GO" id="GO:0006974">
    <property type="term" value="P:DNA damage response"/>
    <property type="evidence" value="ECO:0007669"/>
    <property type="project" value="TreeGrafter"/>
</dbReference>
<keyword evidence="2" id="KW-0418">Kinase</keyword>
<dbReference type="Pfam" id="PF15350">
    <property type="entry name" value="ETAA1"/>
    <property type="match status" value="1"/>
</dbReference>
<dbReference type="EMBL" id="JABWUV010000014">
    <property type="protein sequence ID" value="KAF6307853.1"/>
    <property type="molecule type" value="Genomic_DNA"/>
</dbReference>
<dbReference type="GO" id="GO:2000001">
    <property type="term" value="P:regulation of DNA damage checkpoint"/>
    <property type="evidence" value="ECO:0007669"/>
    <property type="project" value="TreeGrafter"/>
</dbReference>
<dbReference type="AlphaFoldDB" id="A0A7J7U4N4"/>
<organism evidence="2 3">
    <name type="scientific">Myotis myotis</name>
    <name type="common">Greater mouse-eared bat</name>
    <name type="synonym">Vespertilio myotis</name>
    <dbReference type="NCBI Taxonomy" id="51298"/>
    <lineage>
        <taxon>Eukaryota</taxon>
        <taxon>Metazoa</taxon>
        <taxon>Chordata</taxon>
        <taxon>Craniata</taxon>
        <taxon>Vertebrata</taxon>
        <taxon>Euteleostomi</taxon>
        <taxon>Mammalia</taxon>
        <taxon>Eutheria</taxon>
        <taxon>Laurasiatheria</taxon>
        <taxon>Chiroptera</taxon>
        <taxon>Yangochiroptera</taxon>
        <taxon>Vespertilionidae</taxon>
        <taxon>Myotis</taxon>
    </lineage>
</organism>
<dbReference type="InterPro" id="IPR029406">
    <property type="entry name" value="ETAA1"/>
</dbReference>
<dbReference type="PANTHER" id="PTHR16434">
    <property type="entry name" value="EWING'S TUMOR-ASSOCIATED ANTIGEN 1 ETAA1"/>
    <property type="match status" value="1"/>
</dbReference>
<sequence length="176" mass="18957">MSRRRKLGDSPGPKNTPRQAAAAEECSSVVESGKRRLRSARGSGLRGAGGEGPLPPVPQPEQPSVAASCGKYETPKRVLKMELLSSTFNSPNDPDGLNDIFWDQNSPMTKQLGKGRKKKIYNTDSDEISHIVNCIAPQDEKPTTDSMLGVWIGETAIPCTPHVAKGKSRAKVSCTK</sequence>
<dbReference type="GO" id="GO:0016301">
    <property type="term" value="F:kinase activity"/>
    <property type="evidence" value="ECO:0007669"/>
    <property type="project" value="UniProtKB-KW"/>
</dbReference>